<feature type="transmembrane region" description="Helical" evidence="2">
    <location>
        <begin position="327"/>
        <end position="349"/>
    </location>
</feature>
<evidence type="ECO:0000313" key="4">
    <source>
        <dbReference type="Proteomes" id="UP000199657"/>
    </source>
</evidence>
<evidence type="ECO:0000256" key="1">
    <source>
        <dbReference type="SAM" id="Coils"/>
    </source>
</evidence>
<dbReference type="RefSeq" id="WP_091639545.1">
    <property type="nucleotide sequence ID" value="NZ_FOEG01000001.1"/>
</dbReference>
<feature type="transmembrane region" description="Helical" evidence="2">
    <location>
        <begin position="241"/>
        <end position="265"/>
    </location>
</feature>
<sequence>MLEPDVLSLTPVPALNALIWVLVILVAGYLARMPVHRLIRLVFTGARRLLRLLARYCVHAEHHARAWTRSVLLAQAREHARDAADWNLERFGEDLERELKGIPELEQQLRAHLSQLEQDYRTSGAPPPDLPGWPRLVEHLGPDFGGVDPTVKKTLEDLRDGLETQRADLLDAYRRATRRRYLVLHRTMPYWRRVRGAVEELTARVERLRQRADDAIERVNAYEALRDEHRVRIDVLAVHSLWRFSLSVAWLALAGLGFVVLGQLLAEPLNSLLGTASPAESLPGLGTSATILLLGAVGLLGLLLMESSRATRMLPGVSGLDTETRRWLFWSGIGGVLVLIAAFAFLTLYHGGIPPASLDTALGPIMAPGAQAALVILLPCALVFTVLPVRGLVRHGRIAGGYTVAVALQIAMLLCRLLASLAAFVSSLLIQLYDLVIFLPLWIEETVRQRNWRVKPDALVSRGRLPSPTSQESRAAR</sequence>
<feature type="coiled-coil region" evidence="1">
    <location>
        <begin position="152"/>
        <end position="225"/>
    </location>
</feature>
<organism evidence="3 4">
    <name type="scientific">Aquisalimonas asiatica</name>
    <dbReference type="NCBI Taxonomy" id="406100"/>
    <lineage>
        <taxon>Bacteria</taxon>
        <taxon>Pseudomonadati</taxon>
        <taxon>Pseudomonadota</taxon>
        <taxon>Gammaproteobacteria</taxon>
        <taxon>Chromatiales</taxon>
        <taxon>Ectothiorhodospiraceae</taxon>
        <taxon>Aquisalimonas</taxon>
    </lineage>
</organism>
<evidence type="ECO:0000313" key="3">
    <source>
        <dbReference type="EMBL" id="SEO50986.1"/>
    </source>
</evidence>
<reference evidence="3 4" key="1">
    <citation type="submission" date="2016-10" db="EMBL/GenBank/DDBJ databases">
        <authorList>
            <person name="de Groot N.N."/>
        </authorList>
    </citation>
    <scope>NUCLEOTIDE SEQUENCE [LARGE SCALE GENOMIC DNA]</scope>
    <source>
        <strain evidence="3 4">CGMCC 1.6291</strain>
    </source>
</reference>
<gene>
    <name evidence="3" type="ORF">SAMN04488052_101447</name>
</gene>
<evidence type="ECO:0000256" key="2">
    <source>
        <dbReference type="SAM" id="Phobius"/>
    </source>
</evidence>
<keyword evidence="4" id="KW-1185">Reference proteome</keyword>
<keyword evidence="1" id="KW-0175">Coiled coil</keyword>
<dbReference type="OrthoDB" id="5411175at2"/>
<protein>
    <submittedName>
        <fullName evidence="3">Uncharacterized protein</fullName>
    </submittedName>
</protein>
<dbReference type="AlphaFoldDB" id="A0A1H8QA97"/>
<feature type="transmembrane region" description="Helical" evidence="2">
    <location>
        <begin position="425"/>
        <end position="443"/>
    </location>
</feature>
<keyword evidence="2" id="KW-0812">Transmembrane</keyword>
<accession>A0A1H8QA97</accession>
<dbReference type="Proteomes" id="UP000199657">
    <property type="component" value="Unassembled WGS sequence"/>
</dbReference>
<feature type="transmembrane region" description="Helical" evidence="2">
    <location>
        <begin position="285"/>
        <end position="306"/>
    </location>
</feature>
<dbReference type="STRING" id="406100.SAMN04488052_101447"/>
<name>A0A1H8QA97_9GAMM</name>
<keyword evidence="2" id="KW-1133">Transmembrane helix</keyword>
<keyword evidence="2" id="KW-0472">Membrane</keyword>
<feature type="transmembrane region" description="Helical" evidence="2">
    <location>
        <begin position="12"/>
        <end position="31"/>
    </location>
</feature>
<dbReference type="EMBL" id="FOEG01000001">
    <property type="protein sequence ID" value="SEO50986.1"/>
    <property type="molecule type" value="Genomic_DNA"/>
</dbReference>
<feature type="transmembrane region" description="Helical" evidence="2">
    <location>
        <begin position="369"/>
        <end position="387"/>
    </location>
</feature>
<feature type="transmembrane region" description="Helical" evidence="2">
    <location>
        <begin position="399"/>
        <end position="419"/>
    </location>
</feature>
<proteinExistence type="predicted"/>